<feature type="transmembrane region" description="Helical" evidence="6">
    <location>
        <begin position="24"/>
        <end position="41"/>
    </location>
</feature>
<dbReference type="GO" id="GO:0008654">
    <property type="term" value="P:phospholipid biosynthetic process"/>
    <property type="evidence" value="ECO:0007669"/>
    <property type="project" value="InterPro"/>
</dbReference>
<keyword evidence="4 6" id="KW-0472">Membrane</keyword>
<evidence type="ECO:0000256" key="6">
    <source>
        <dbReference type="SAM" id="Phobius"/>
    </source>
</evidence>
<evidence type="ECO:0000313" key="8">
    <source>
        <dbReference type="Proteomes" id="UP000095751"/>
    </source>
</evidence>
<comment type="similarity">
    <text evidence="2 5">Belongs to the CDP-alcohol phosphatidyltransferase class-I family.</text>
</comment>
<dbReference type="InParanoid" id="A0A1E7EVM4"/>
<feature type="non-terminal residue" evidence="7">
    <location>
        <position position="398"/>
    </location>
</feature>
<dbReference type="Pfam" id="PF01066">
    <property type="entry name" value="CDP-OH_P_transf"/>
    <property type="match status" value="1"/>
</dbReference>
<keyword evidence="3 5" id="KW-0808">Transferase</keyword>
<feature type="transmembrane region" description="Helical" evidence="6">
    <location>
        <begin position="162"/>
        <end position="180"/>
    </location>
</feature>
<keyword evidence="6" id="KW-0812">Transmembrane</keyword>
<dbReference type="AlphaFoldDB" id="A0A1E7EVM4"/>
<proteinExistence type="inferred from homology"/>
<keyword evidence="6" id="KW-1133">Transmembrane helix</keyword>
<feature type="transmembrane region" description="Helical" evidence="6">
    <location>
        <begin position="192"/>
        <end position="213"/>
    </location>
</feature>
<evidence type="ECO:0000256" key="1">
    <source>
        <dbReference type="ARBA" id="ARBA00004370"/>
    </source>
</evidence>
<dbReference type="PANTHER" id="PTHR10414">
    <property type="entry name" value="ETHANOLAMINEPHOSPHOTRANSFERASE"/>
    <property type="match status" value="1"/>
</dbReference>
<dbReference type="InterPro" id="IPR014472">
    <property type="entry name" value="CHOPT"/>
</dbReference>
<comment type="subcellular location">
    <subcellularLocation>
        <location evidence="1">Membrane</location>
    </subcellularLocation>
</comment>
<accession>A0A1E7EVM4</accession>
<protein>
    <submittedName>
        <fullName evidence="7">Choline/ethanolaminephosphotransferase</fullName>
    </submittedName>
</protein>
<gene>
    <name evidence="7" type="ORF">FRACYDRAFT_157499</name>
</gene>
<evidence type="ECO:0000256" key="3">
    <source>
        <dbReference type="ARBA" id="ARBA00022679"/>
    </source>
</evidence>
<feature type="transmembrane region" description="Helical" evidence="6">
    <location>
        <begin position="48"/>
        <end position="68"/>
    </location>
</feature>
<dbReference type="KEGG" id="fcy:FRACYDRAFT_157499"/>
<evidence type="ECO:0000313" key="7">
    <source>
        <dbReference type="EMBL" id="OEU09593.1"/>
    </source>
</evidence>
<dbReference type="Proteomes" id="UP000095751">
    <property type="component" value="Unassembled WGS sequence"/>
</dbReference>
<sequence length="398" mass="45579">YYLNEDARKQIHHYEYKGADNSLLYQYVLSPLAAFLVNNVVPKSMAPNTVTTIGLVLMITAYSSYWWYVPTLEITTNDDGNNNDNDEESPRSYPPRWIFLWNGIALLAYQTLDNMDGKQARRTGSSSPLGLLFDHGCDAINSIFGSVNVIIGMNLTPSENMFEIWLLIFGPFVMFYIATWEQFYTGELIMPIINGPSEGVVGTAILSFISYWLGSQYWQQTDWFDTFDSIFPTTFSLQLRNCDFIVIFVALGIFQEIILKSIAVAQKYKRSGQDLVPLFVLSFCYLIVGLIDPNVWFAIPRTSLHLAMTLFVEMSTELMLSHVTAQSFNPWRWQVVPLIGITIWVAIFGNSEVLQYWIIGYTWSMGAYLTMKCVCVINEICDVLEIWCFDIVTPHYKK</sequence>
<dbReference type="InterPro" id="IPR043130">
    <property type="entry name" value="CDP-OH_PTrfase_TM_dom"/>
</dbReference>
<dbReference type="GO" id="GO:0016780">
    <property type="term" value="F:phosphotransferase activity, for other substituted phosphate groups"/>
    <property type="evidence" value="ECO:0007669"/>
    <property type="project" value="InterPro"/>
</dbReference>
<dbReference type="EMBL" id="KV784375">
    <property type="protein sequence ID" value="OEU09593.1"/>
    <property type="molecule type" value="Genomic_DNA"/>
</dbReference>
<name>A0A1E7EVM4_9STRA</name>
<dbReference type="PIRSF" id="PIRSF015665">
    <property type="entry name" value="CHOPT"/>
    <property type="match status" value="1"/>
</dbReference>
<reference evidence="7 8" key="1">
    <citation type="submission" date="2016-09" db="EMBL/GenBank/DDBJ databases">
        <title>Extensive genetic diversity and differential bi-allelic expression allows diatom success in the polar Southern Ocean.</title>
        <authorList>
            <consortium name="DOE Joint Genome Institute"/>
            <person name="Mock T."/>
            <person name="Otillar R.P."/>
            <person name="Strauss J."/>
            <person name="Dupont C."/>
            <person name="Frickenhaus S."/>
            <person name="Maumus F."/>
            <person name="Mcmullan M."/>
            <person name="Sanges R."/>
            <person name="Schmutz J."/>
            <person name="Toseland A."/>
            <person name="Valas R."/>
            <person name="Veluchamy A."/>
            <person name="Ward B.J."/>
            <person name="Allen A."/>
            <person name="Barry K."/>
            <person name="Falciatore A."/>
            <person name="Ferrante M."/>
            <person name="Fortunato A.E."/>
            <person name="Gloeckner G."/>
            <person name="Gruber A."/>
            <person name="Hipkin R."/>
            <person name="Janech M."/>
            <person name="Kroth P."/>
            <person name="Leese F."/>
            <person name="Lindquist E."/>
            <person name="Lyon B.R."/>
            <person name="Martin J."/>
            <person name="Mayer C."/>
            <person name="Parker M."/>
            <person name="Quesneville H."/>
            <person name="Raymond J."/>
            <person name="Uhlig C."/>
            <person name="Valentin K.U."/>
            <person name="Worden A.Z."/>
            <person name="Armbrust E.V."/>
            <person name="Bowler C."/>
            <person name="Green B."/>
            <person name="Moulton V."/>
            <person name="Van Oosterhout C."/>
            <person name="Grigoriev I."/>
        </authorList>
    </citation>
    <scope>NUCLEOTIDE SEQUENCE [LARGE SCALE GENOMIC DNA]</scope>
    <source>
        <strain evidence="7 8">CCMP1102</strain>
    </source>
</reference>
<dbReference type="InterPro" id="IPR048254">
    <property type="entry name" value="CDP_ALCOHOL_P_TRANSF_CS"/>
</dbReference>
<evidence type="ECO:0000256" key="5">
    <source>
        <dbReference type="RuleBase" id="RU003750"/>
    </source>
</evidence>
<dbReference type="GO" id="GO:0016020">
    <property type="term" value="C:membrane"/>
    <property type="evidence" value="ECO:0007669"/>
    <property type="project" value="UniProtKB-SubCell"/>
</dbReference>
<dbReference type="PANTHER" id="PTHR10414:SF37">
    <property type="entry name" value="BB IN A BOXCAR, ISOFORM C"/>
    <property type="match status" value="1"/>
</dbReference>
<dbReference type="Gene3D" id="1.20.120.1760">
    <property type="match status" value="1"/>
</dbReference>
<feature type="non-terminal residue" evidence="7">
    <location>
        <position position="1"/>
    </location>
</feature>
<dbReference type="InterPro" id="IPR000462">
    <property type="entry name" value="CDP-OH_P_trans"/>
</dbReference>
<dbReference type="OrthoDB" id="196717at2759"/>
<keyword evidence="8" id="KW-1185">Reference proteome</keyword>
<organism evidence="7 8">
    <name type="scientific">Fragilariopsis cylindrus CCMP1102</name>
    <dbReference type="NCBI Taxonomy" id="635003"/>
    <lineage>
        <taxon>Eukaryota</taxon>
        <taxon>Sar</taxon>
        <taxon>Stramenopiles</taxon>
        <taxon>Ochrophyta</taxon>
        <taxon>Bacillariophyta</taxon>
        <taxon>Bacillariophyceae</taxon>
        <taxon>Bacillariophycidae</taxon>
        <taxon>Bacillariales</taxon>
        <taxon>Bacillariaceae</taxon>
        <taxon>Fragilariopsis</taxon>
    </lineage>
</organism>
<evidence type="ECO:0000256" key="2">
    <source>
        <dbReference type="ARBA" id="ARBA00010441"/>
    </source>
</evidence>
<dbReference type="PROSITE" id="PS00379">
    <property type="entry name" value="CDP_ALCOHOL_P_TRANSF"/>
    <property type="match status" value="1"/>
</dbReference>
<feature type="transmembrane region" description="Helical" evidence="6">
    <location>
        <begin position="244"/>
        <end position="263"/>
    </location>
</feature>
<feature type="transmembrane region" description="Helical" evidence="6">
    <location>
        <begin position="275"/>
        <end position="299"/>
    </location>
</feature>
<feature type="transmembrane region" description="Helical" evidence="6">
    <location>
        <begin position="335"/>
        <end position="359"/>
    </location>
</feature>
<evidence type="ECO:0000256" key="4">
    <source>
        <dbReference type="ARBA" id="ARBA00023136"/>
    </source>
</evidence>